<dbReference type="PANTHER" id="PTHR43283:SF3">
    <property type="entry name" value="BETA-LACTAMASE FAMILY PROTEIN (AFU_ORTHOLOGUE AFUA_5G07500)"/>
    <property type="match status" value="1"/>
</dbReference>
<dbReference type="SUPFAM" id="SSF56601">
    <property type="entry name" value="beta-lactamase/transpeptidase-like"/>
    <property type="match status" value="1"/>
</dbReference>
<dbReference type="EMBL" id="BOPO01000108">
    <property type="protein sequence ID" value="GIL29840.1"/>
    <property type="molecule type" value="Genomic_DNA"/>
</dbReference>
<organism evidence="2 3">
    <name type="scientific">Actinocatenispora comari</name>
    <dbReference type="NCBI Taxonomy" id="2807577"/>
    <lineage>
        <taxon>Bacteria</taxon>
        <taxon>Bacillati</taxon>
        <taxon>Actinomycetota</taxon>
        <taxon>Actinomycetes</taxon>
        <taxon>Micromonosporales</taxon>
        <taxon>Micromonosporaceae</taxon>
        <taxon>Actinocatenispora</taxon>
    </lineage>
</organism>
<keyword evidence="3" id="KW-1185">Reference proteome</keyword>
<proteinExistence type="predicted"/>
<name>A0A8J4AHV5_9ACTN</name>
<protein>
    <submittedName>
        <fullName evidence="2">Serine hydrolase</fullName>
    </submittedName>
</protein>
<gene>
    <name evidence="2" type="primary">ampC_2</name>
    <name evidence="2" type="ORF">NUM_50940</name>
</gene>
<feature type="domain" description="Beta-lactamase-related" evidence="1">
    <location>
        <begin position="15"/>
        <end position="337"/>
    </location>
</feature>
<dbReference type="AlphaFoldDB" id="A0A8J4AHV5"/>
<dbReference type="Gene3D" id="3.40.710.10">
    <property type="entry name" value="DD-peptidase/beta-lactamase superfamily"/>
    <property type="match status" value="1"/>
</dbReference>
<dbReference type="Pfam" id="PF00144">
    <property type="entry name" value="Beta-lactamase"/>
    <property type="match status" value="1"/>
</dbReference>
<evidence type="ECO:0000259" key="1">
    <source>
        <dbReference type="Pfam" id="PF00144"/>
    </source>
</evidence>
<evidence type="ECO:0000313" key="2">
    <source>
        <dbReference type="EMBL" id="GIL29840.1"/>
    </source>
</evidence>
<comment type="caution">
    <text evidence="2">The sequence shown here is derived from an EMBL/GenBank/DDBJ whole genome shotgun (WGS) entry which is preliminary data.</text>
</comment>
<dbReference type="Proteomes" id="UP000614996">
    <property type="component" value="Unassembled WGS sequence"/>
</dbReference>
<reference evidence="3" key="1">
    <citation type="journal article" date="2021" name="Int. J. Syst. Evol. Microbiol.">
        <title>Actinocatenispora comari sp. nov., an endophytic actinomycete isolated from aerial parts of Comarum salesowianum.</title>
        <authorList>
            <person name="Oyunbileg N."/>
            <person name="Iizaka Y."/>
            <person name="Hamada M."/>
            <person name="Davaapurev B.O."/>
            <person name="Fukumoto A."/>
            <person name="Tsetseg B."/>
            <person name="Kato F."/>
            <person name="Tamura T."/>
            <person name="Batkhuu J."/>
            <person name="Anzai Y."/>
        </authorList>
    </citation>
    <scope>NUCLEOTIDE SEQUENCE [LARGE SCALE GENOMIC DNA]</scope>
    <source>
        <strain evidence="3">NUM-2625</strain>
    </source>
</reference>
<dbReference type="InterPro" id="IPR001466">
    <property type="entry name" value="Beta-lactam-related"/>
</dbReference>
<dbReference type="InterPro" id="IPR012338">
    <property type="entry name" value="Beta-lactam/transpept-like"/>
</dbReference>
<sequence length="461" mass="48841">MSQLSEVGGWVEERLPKLLADNRVPAAAVAIMVGDEVVDTASGVLSKATGVEATADSVFQVGSITKLWTATMIMQLVDEGRLELDATVRSHLPEFRIADEDAAAAITVRQLLCHVAGFEGDIFTDTGRGDDCVEKFVATLADDPQLFAPGAMFSYNNAGFCVLGRLVEVLRGKPYEQCLREQLITPLGLTHTAHGPHEAIMYRAAVGHIAPSPDADPVPAPVWALAPSNAPAGSMLTMRARDLLGFARMHLADGTAPDGTRVLSEASARAMRERQVELPDLGLMGDAWGLGFELFDFPGGPVVGHDGGTIGQNAFLRIVPGANVAVALLTNGGNPMPLYTEIVGTVLRELAGVTLPAMPVPAEAPPAVDASRFVGTYSSSVAEQVVSQDGEGRIWLERTPKGIFVELGEPVTTVELVGWRGDTLLPREPEHGMHLPHAFVGNGSGPARYLHTGRADPRVSS</sequence>
<dbReference type="GO" id="GO:0016787">
    <property type="term" value="F:hydrolase activity"/>
    <property type="evidence" value="ECO:0007669"/>
    <property type="project" value="UniProtKB-KW"/>
</dbReference>
<evidence type="ECO:0000313" key="3">
    <source>
        <dbReference type="Proteomes" id="UP000614996"/>
    </source>
</evidence>
<keyword evidence="2" id="KW-0378">Hydrolase</keyword>
<dbReference type="RefSeq" id="WP_207127499.1">
    <property type="nucleotide sequence ID" value="NZ_BOPO01000108.1"/>
</dbReference>
<dbReference type="PANTHER" id="PTHR43283">
    <property type="entry name" value="BETA-LACTAMASE-RELATED"/>
    <property type="match status" value="1"/>
</dbReference>
<dbReference type="InterPro" id="IPR050789">
    <property type="entry name" value="Diverse_Enzym_Activities"/>
</dbReference>
<accession>A0A8J4AHV5</accession>